<proteinExistence type="predicted"/>
<evidence type="ECO:0000313" key="2">
    <source>
        <dbReference type="Proteomes" id="UP000034164"/>
    </source>
</evidence>
<dbReference type="OrthoDB" id="4175439at2759"/>
<sequence length="278" mass="32111">MSSERHEFTGPEAVASLMAGYSAQYLRTYASDSFLFEWLRKTKELEVQCSDATEEKIVFSTPPELLNAIHRCGKINVPEKTRLPSDYGFSGFMTAALSEVLGEVPFTTPHDFEGPILRRLSRVVVNSYPRILGKKIFRISDNHWSCYMRDHSSPFDERQDKPDRRDYFLRSEILAIVSIFYHQIYNLVYRDETDKYRRTLRYKEGLLTVTVVTFCCKKVRVVQGTCNPSEKHTTLAITLRAVYNLSHDNYDKTAAFDAMKWILTPPEPAKQLLVRGGR</sequence>
<dbReference type="VEuPathDB" id="FungiDB:EMCG_04459"/>
<dbReference type="EMBL" id="LCZI01001406">
    <property type="protein sequence ID" value="KKZ60868.1"/>
    <property type="molecule type" value="Genomic_DNA"/>
</dbReference>
<evidence type="ECO:0000313" key="1">
    <source>
        <dbReference type="EMBL" id="KKZ60868.1"/>
    </source>
</evidence>
<name>A0A0G2HS62_9EURO</name>
<accession>A0A0G2HS62</accession>
<dbReference type="AlphaFoldDB" id="A0A0G2HS62"/>
<dbReference type="Proteomes" id="UP000034164">
    <property type="component" value="Unassembled WGS sequence"/>
</dbReference>
<organism evidence="1 2">
    <name type="scientific">[Emmonsia] crescens</name>
    <dbReference type="NCBI Taxonomy" id="73230"/>
    <lineage>
        <taxon>Eukaryota</taxon>
        <taxon>Fungi</taxon>
        <taxon>Dikarya</taxon>
        <taxon>Ascomycota</taxon>
        <taxon>Pezizomycotina</taxon>
        <taxon>Eurotiomycetes</taxon>
        <taxon>Eurotiomycetidae</taxon>
        <taxon>Onygenales</taxon>
        <taxon>Ajellomycetaceae</taxon>
        <taxon>Emergomyces</taxon>
    </lineage>
</organism>
<protein>
    <submittedName>
        <fullName evidence="1">Uncharacterized protein</fullName>
    </submittedName>
</protein>
<reference evidence="2" key="1">
    <citation type="journal article" date="2015" name="PLoS Genet.">
        <title>The dynamic genome and transcriptome of the human fungal pathogen Blastomyces and close relative Emmonsia.</title>
        <authorList>
            <person name="Munoz J.F."/>
            <person name="Gauthier G.M."/>
            <person name="Desjardins C.A."/>
            <person name="Gallo J.E."/>
            <person name="Holder J."/>
            <person name="Sullivan T.D."/>
            <person name="Marty A.J."/>
            <person name="Carmen J.C."/>
            <person name="Chen Z."/>
            <person name="Ding L."/>
            <person name="Gujja S."/>
            <person name="Magrini V."/>
            <person name="Misas E."/>
            <person name="Mitreva M."/>
            <person name="Priest M."/>
            <person name="Saif S."/>
            <person name="Whiston E.A."/>
            <person name="Young S."/>
            <person name="Zeng Q."/>
            <person name="Goldman W.E."/>
            <person name="Mardis E.R."/>
            <person name="Taylor J.W."/>
            <person name="McEwen J.G."/>
            <person name="Clay O.K."/>
            <person name="Klein B.S."/>
            <person name="Cuomo C.A."/>
        </authorList>
    </citation>
    <scope>NUCLEOTIDE SEQUENCE [LARGE SCALE GENOMIC DNA]</scope>
    <source>
        <strain evidence="2">UAMH 3008</strain>
    </source>
</reference>
<comment type="caution">
    <text evidence="1">The sequence shown here is derived from an EMBL/GenBank/DDBJ whole genome shotgun (WGS) entry which is preliminary data.</text>
</comment>
<gene>
    <name evidence="1" type="ORF">EMCG_04459</name>
</gene>